<organism evidence="2 3">
    <name type="scientific">Rhodotorula mucilaginosa</name>
    <name type="common">Yeast</name>
    <name type="synonym">Rhodotorula rubra</name>
    <dbReference type="NCBI Taxonomy" id="5537"/>
    <lineage>
        <taxon>Eukaryota</taxon>
        <taxon>Fungi</taxon>
        <taxon>Dikarya</taxon>
        <taxon>Basidiomycota</taxon>
        <taxon>Pucciniomycotina</taxon>
        <taxon>Microbotryomycetes</taxon>
        <taxon>Sporidiobolales</taxon>
        <taxon>Sporidiobolaceae</taxon>
        <taxon>Rhodotorula</taxon>
    </lineage>
</organism>
<feature type="region of interest" description="Disordered" evidence="1">
    <location>
        <begin position="430"/>
        <end position="487"/>
    </location>
</feature>
<gene>
    <name evidence="2" type="ORF">C6P46_003363</name>
</gene>
<dbReference type="Proteomes" id="UP000777482">
    <property type="component" value="Unassembled WGS sequence"/>
</dbReference>
<evidence type="ECO:0008006" key="4">
    <source>
        <dbReference type="Google" id="ProtNLM"/>
    </source>
</evidence>
<dbReference type="OrthoDB" id="2527069at2759"/>
<dbReference type="SUPFAM" id="SSF52047">
    <property type="entry name" value="RNI-like"/>
    <property type="match status" value="1"/>
</dbReference>
<evidence type="ECO:0000256" key="1">
    <source>
        <dbReference type="SAM" id="MobiDB-lite"/>
    </source>
</evidence>
<evidence type="ECO:0000313" key="3">
    <source>
        <dbReference type="Proteomes" id="UP000777482"/>
    </source>
</evidence>
<dbReference type="AlphaFoldDB" id="A0A9P6W4J1"/>
<reference evidence="2 3" key="1">
    <citation type="submission" date="2020-11" db="EMBL/GenBank/DDBJ databases">
        <title>Kefir isolates.</title>
        <authorList>
            <person name="Marcisauskas S."/>
            <person name="Kim Y."/>
            <person name="Blasche S."/>
        </authorList>
    </citation>
    <scope>NUCLEOTIDE SEQUENCE [LARGE SCALE GENOMIC DNA]</scope>
    <source>
        <strain evidence="2 3">KR</strain>
    </source>
</reference>
<dbReference type="InterPro" id="IPR032675">
    <property type="entry name" value="LRR_dom_sf"/>
</dbReference>
<dbReference type="Gene3D" id="3.80.10.10">
    <property type="entry name" value="Ribonuclease Inhibitor"/>
    <property type="match status" value="1"/>
</dbReference>
<sequence>MDVSAPATPAQPDRLSKLPTELLDMIFDDAWAKQRPSGPINRALCPFYDRFAWRSIRIDSPARLARFFELTDKRTHLGQLCEELLVQLHPAELDRATLTGLLGRTPNLKKLVLADLASEVFEHVLNGTKSSLLPRHLRKLDLWCTTGDRKDPYHPTNWLLLNDLKSLNQLALDLRSTGTPIGLIKSKNELPTWSGITDLEIGLPQKGRSSVLQLIACFPNLRRLQLSSTSSVPDFAGPLAALQDPGSLQALVLIGNPKKGWTVPDEIEQLTSLRDLKLVGHWQHLPSTDFDRIGDLPLRRFELGPKSDLPLELFLSAVLRHGCPTLEAVHFDNLTSRVGYKVKKRDLPFTSEGKIRKIRKSLRTWRNGKWTKTFSAVLFEEVVHECQHRNISVSGTSLQALYVDDHVALMEDRINELHGMIRARQWRHTAYSDSRSSSADEQDFDWKSDDDTDSNAGTDSDSTVEDTSSSSQDDADRSSEDDADLSD</sequence>
<feature type="compositionally biased region" description="Low complexity" evidence="1">
    <location>
        <begin position="458"/>
        <end position="472"/>
    </location>
</feature>
<dbReference type="EMBL" id="PUHQ01000027">
    <property type="protein sequence ID" value="KAG0662417.1"/>
    <property type="molecule type" value="Genomic_DNA"/>
</dbReference>
<evidence type="ECO:0000313" key="2">
    <source>
        <dbReference type="EMBL" id="KAG0662417.1"/>
    </source>
</evidence>
<protein>
    <recommendedName>
        <fullName evidence="4">F-box domain-containing protein</fullName>
    </recommendedName>
</protein>
<proteinExistence type="predicted"/>
<comment type="caution">
    <text evidence="2">The sequence shown here is derived from an EMBL/GenBank/DDBJ whole genome shotgun (WGS) entry which is preliminary data.</text>
</comment>
<accession>A0A9P6W4J1</accession>
<keyword evidence="3" id="KW-1185">Reference proteome</keyword>
<name>A0A9P6W4J1_RHOMI</name>